<dbReference type="Proteomes" id="UP000233256">
    <property type="component" value="Unassembled WGS sequence"/>
</dbReference>
<proteinExistence type="predicted"/>
<evidence type="ECO:0000256" key="1">
    <source>
        <dbReference type="SAM" id="MobiDB-lite"/>
    </source>
</evidence>
<dbReference type="EMBL" id="PGXC01000040">
    <property type="protein sequence ID" value="PKK88608.1"/>
    <property type="molecule type" value="Genomic_DNA"/>
</dbReference>
<protein>
    <submittedName>
        <fullName evidence="2">Uncharacterized protein</fullName>
    </submittedName>
</protein>
<comment type="caution">
    <text evidence="2">The sequence shown here is derived from an EMBL/GenBank/DDBJ whole genome shotgun (WGS) entry which is preliminary data.</text>
</comment>
<gene>
    <name evidence="2" type="ORF">CVV64_18115</name>
</gene>
<evidence type="ECO:0000313" key="3">
    <source>
        <dbReference type="Proteomes" id="UP000233256"/>
    </source>
</evidence>
<reference evidence="2 3" key="1">
    <citation type="journal article" date="2017" name="ISME J.">
        <title>Potential for microbial H2 and metal transformations associated with novel bacteria and archaea in deep terrestrial subsurface sediments.</title>
        <authorList>
            <person name="Hernsdorf A.W."/>
            <person name="Amano Y."/>
            <person name="Miyakawa K."/>
            <person name="Ise K."/>
            <person name="Suzuki Y."/>
            <person name="Anantharaman K."/>
            <person name="Probst A."/>
            <person name="Burstein D."/>
            <person name="Thomas B.C."/>
            <person name="Banfield J.F."/>
        </authorList>
    </citation>
    <scope>NUCLEOTIDE SEQUENCE [LARGE SCALE GENOMIC DNA]</scope>
    <source>
        <strain evidence="2">HGW-Wallbacteria-1</strain>
    </source>
</reference>
<feature type="compositionally biased region" description="Polar residues" evidence="1">
    <location>
        <begin position="236"/>
        <end position="264"/>
    </location>
</feature>
<evidence type="ECO:0000313" key="2">
    <source>
        <dbReference type="EMBL" id="PKK88608.1"/>
    </source>
</evidence>
<sequence>MKGKEMNKTIILTALLLIFLITAENAAIANEWLIENYSLDKKEINKGINRIVSGKTMVPVGLDVLDKRLYVHYVPNRMIGVTQWNVDLFNTVKSFNAGVDRHVAQGYIPVDLTVFGETMLVLFLKMKMKIDSWKWITTKVDGKEIAQGIKKFRNQGYVPSGITTFSNTFGILLIRPVTHQASTWQIGSYSRDASEIRKEILKEIAAGYTPFGLLTGSRITNVMLLKLENKSKPSPAASQTPTASQTPATSLTHIKSPTSNVSPTSTATLALKPEMLMGEISEFLSLLRANPEQASDIYITPEGKPGFMDISTLCGPAMKFLATGEVPMISWLGPSEAMVGLYHPWADLMLLTEWRASNFGAAIHSLELVTGDFLRNGGEPPYQIMPLWRQPGQGLPPEALRKTVSETGAAFRSIFRDALPGGKWRMELPAFRNATLLTANASLGALSLSRILKSFHALASEPDKKALAKELGKTMKMLGQGGIREILQKTGKGSAGSTSSAGSARYLQKTSASYWSQAQIMDLVTAREGALVFLNSPGSPWVFISLLFDLHDGRAKLQRIDLIDLPDGSFNQ</sequence>
<name>A0A2N1PJT1_9BACT</name>
<organism evidence="2 3">
    <name type="scientific">Candidatus Wallbacteria bacterium HGW-Wallbacteria-1</name>
    <dbReference type="NCBI Taxonomy" id="2013854"/>
    <lineage>
        <taxon>Bacteria</taxon>
        <taxon>Candidatus Walliibacteriota</taxon>
    </lineage>
</organism>
<dbReference type="AlphaFoldDB" id="A0A2N1PJT1"/>
<accession>A0A2N1PJT1</accession>
<feature type="region of interest" description="Disordered" evidence="1">
    <location>
        <begin position="232"/>
        <end position="264"/>
    </location>
</feature>